<comment type="catalytic activity">
    <reaction evidence="7">
        <text>UDP-N-acetyl-alpha-D-muramoyl-L-alanine + D-glutamate + ATP = UDP-N-acetyl-alpha-D-muramoyl-L-alanyl-D-glutamate + ADP + phosphate + H(+)</text>
        <dbReference type="Rhea" id="RHEA:16429"/>
        <dbReference type="ChEBI" id="CHEBI:15378"/>
        <dbReference type="ChEBI" id="CHEBI:29986"/>
        <dbReference type="ChEBI" id="CHEBI:30616"/>
        <dbReference type="ChEBI" id="CHEBI:43474"/>
        <dbReference type="ChEBI" id="CHEBI:83898"/>
        <dbReference type="ChEBI" id="CHEBI:83900"/>
        <dbReference type="ChEBI" id="CHEBI:456216"/>
        <dbReference type="EC" id="6.3.2.9"/>
    </reaction>
</comment>
<keyword evidence="7" id="KW-0133">Cell shape</keyword>
<dbReference type="Gene3D" id="3.90.190.20">
    <property type="entry name" value="Mur ligase, C-terminal domain"/>
    <property type="match status" value="1"/>
</dbReference>
<dbReference type="AlphaFoldDB" id="A0A1G2G5A1"/>
<dbReference type="GO" id="GO:0009252">
    <property type="term" value="P:peptidoglycan biosynthetic process"/>
    <property type="evidence" value="ECO:0007669"/>
    <property type="project" value="UniProtKB-UniRule"/>
</dbReference>
<dbReference type="SUPFAM" id="SSF53244">
    <property type="entry name" value="MurD-like peptide ligases, peptide-binding domain"/>
    <property type="match status" value="1"/>
</dbReference>
<evidence type="ECO:0000256" key="2">
    <source>
        <dbReference type="ARBA" id="ARBA00004752"/>
    </source>
</evidence>
<organism evidence="10 11">
    <name type="scientific">Candidatus Ryanbacteria bacterium RIFCSPHIGHO2_01_FULL_48_27</name>
    <dbReference type="NCBI Taxonomy" id="1802115"/>
    <lineage>
        <taxon>Bacteria</taxon>
        <taxon>Candidatus Ryaniibacteriota</taxon>
    </lineage>
</organism>
<keyword evidence="6 7" id="KW-0067">ATP-binding</keyword>
<keyword evidence="7" id="KW-0131">Cell cycle</keyword>
<dbReference type="GO" id="GO:0008764">
    <property type="term" value="F:UDP-N-acetylmuramoylalanine-D-glutamate ligase activity"/>
    <property type="evidence" value="ECO:0007669"/>
    <property type="project" value="UniProtKB-UniRule"/>
</dbReference>
<evidence type="ECO:0000313" key="10">
    <source>
        <dbReference type="EMBL" id="OGZ45414.1"/>
    </source>
</evidence>
<dbReference type="GO" id="GO:0051301">
    <property type="term" value="P:cell division"/>
    <property type="evidence" value="ECO:0007669"/>
    <property type="project" value="UniProtKB-KW"/>
</dbReference>
<comment type="function">
    <text evidence="7">Cell wall formation. Catalyzes the addition of glutamate to the nucleotide precursor UDP-N-acetylmuramoyl-L-alanine (UMA).</text>
</comment>
<dbReference type="InterPro" id="IPR036615">
    <property type="entry name" value="Mur_ligase_C_dom_sf"/>
</dbReference>
<accession>A0A1G2G5A1</accession>
<keyword evidence="7" id="KW-0132">Cell division</keyword>
<dbReference type="EC" id="6.3.2.9" evidence="7"/>
<dbReference type="PANTHER" id="PTHR43692:SF1">
    <property type="entry name" value="UDP-N-ACETYLMURAMOYLALANINE--D-GLUTAMATE LIGASE"/>
    <property type="match status" value="1"/>
</dbReference>
<comment type="subcellular location">
    <subcellularLocation>
        <location evidence="1 7">Cytoplasm</location>
    </subcellularLocation>
</comment>
<dbReference type="GO" id="GO:0005524">
    <property type="term" value="F:ATP binding"/>
    <property type="evidence" value="ECO:0007669"/>
    <property type="project" value="UniProtKB-UniRule"/>
</dbReference>
<keyword evidence="7" id="KW-0961">Cell wall biogenesis/degradation</keyword>
<dbReference type="InterPro" id="IPR036565">
    <property type="entry name" value="Mur-like_cat_sf"/>
</dbReference>
<keyword evidence="4 7" id="KW-0436">Ligase</keyword>
<evidence type="ECO:0000259" key="8">
    <source>
        <dbReference type="Pfam" id="PF02875"/>
    </source>
</evidence>
<comment type="caution">
    <text evidence="10">The sequence shown here is derived from an EMBL/GenBank/DDBJ whole genome shotgun (WGS) entry which is preliminary data.</text>
</comment>
<feature type="domain" description="Mur ligase C-terminal" evidence="8">
    <location>
        <begin position="267"/>
        <end position="386"/>
    </location>
</feature>
<comment type="pathway">
    <text evidence="2 7">Cell wall biogenesis; peptidoglycan biosynthesis.</text>
</comment>
<dbReference type="InterPro" id="IPR005762">
    <property type="entry name" value="MurD"/>
</dbReference>
<sequence length="415" mass="46462">MNLSALRNKKILIVGYGIEGKATRDFLRKKFPKMRVGITDAKKGADYLKKQKDYDLAIRSPGTHPKQLTIPYTTATNIFFASSKRPIIGITGSKGKSTTSALVASILKHGGFDARLVGNIGYPMLTELLRPVKKNTVYVCELSSFQTMDLHCSPHISVILNLYEEHLDFHGTRSVYWQAKERMVLHAISGDYFVYDPLYPRLAKLARNTKAKAVPIIKTLPFALGPTHLKGKHNEANIRAAYTIAHIMGVSDKHAAHAIETFKPLPHRLEPIGTYHGIQFYNDSIATIPEAAMYAVEALGARVQTLILGGFDRGIDFSRLAKFIARRTHIKTLILFAPSGKRMQTSLHRIAKRTPQKEYFAKDMREAVTIAFRETTPGHVALLSPASPSFGLFRDYQDRGKQFASWAKRLGKKRS</sequence>
<keyword evidence="3 7" id="KW-0963">Cytoplasm</keyword>
<protein>
    <recommendedName>
        <fullName evidence="7">UDP-N-acetylmuramoylalanine--D-glutamate ligase</fullName>
        <ecNumber evidence="7">6.3.2.9</ecNumber>
    </recommendedName>
    <alternativeName>
        <fullName evidence="7">D-glutamic acid-adding enzyme</fullName>
    </alternativeName>
    <alternativeName>
        <fullName evidence="7">UDP-N-acetylmuramoyl-L-alanyl-D-glutamate synthetase</fullName>
    </alternativeName>
</protein>
<evidence type="ECO:0000256" key="5">
    <source>
        <dbReference type="ARBA" id="ARBA00022741"/>
    </source>
</evidence>
<dbReference type="Pfam" id="PF08245">
    <property type="entry name" value="Mur_ligase_M"/>
    <property type="match status" value="1"/>
</dbReference>
<evidence type="ECO:0000313" key="11">
    <source>
        <dbReference type="Proteomes" id="UP000177785"/>
    </source>
</evidence>
<name>A0A1G2G5A1_9BACT</name>
<dbReference type="InterPro" id="IPR013221">
    <property type="entry name" value="Mur_ligase_cen"/>
</dbReference>
<dbReference type="GO" id="GO:0005737">
    <property type="term" value="C:cytoplasm"/>
    <property type="evidence" value="ECO:0007669"/>
    <property type="project" value="UniProtKB-SubCell"/>
</dbReference>
<comment type="similarity">
    <text evidence="7">Belongs to the MurCDEF family.</text>
</comment>
<proteinExistence type="inferred from homology"/>
<keyword evidence="7" id="KW-0573">Peptidoglycan synthesis</keyword>
<dbReference type="Pfam" id="PF02875">
    <property type="entry name" value="Mur_ligase_C"/>
    <property type="match status" value="1"/>
</dbReference>
<feature type="domain" description="Mur ligase central" evidence="9">
    <location>
        <begin position="90"/>
        <end position="213"/>
    </location>
</feature>
<dbReference type="STRING" id="1802115.A2756_00140"/>
<dbReference type="EMBL" id="MHNL01000006">
    <property type="protein sequence ID" value="OGZ45414.1"/>
    <property type="molecule type" value="Genomic_DNA"/>
</dbReference>
<evidence type="ECO:0000256" key="1">
    <source>
        <dbReference type="ARBA" id="ARBA00004496"/>
    </source>
</evidence>
<keyword evidence="5 7" id="KW-0547">Nucleotide-binding</keyword>
<evidence type="ECO:0000256" key="6">
    <source>
        <dbReference type="ARBA" id="ARBA00022840"/>
    </source>
</evidence>
<evidence type="ECO:0000256" key="3">
    <source>
        <dbReference type="ARBA" id="ARBA00022490"/>
    </source>
</evidence>
<reference evidence="10 11" key="1">
    <citation type="journal article" date="2016" name="Nat. Commun.">
        <title>Thousands of microbial genomes shed light on interconnected biogeochemical processes in an aquifer system.</title>
        <authorList>
            <person name="Anantharaman K."/>
            <person name="Brown C.T."/>
            <person name="Hug L.A."/>
            <person name="Sharon I."/>
            <person name="Castelle C.J."/>
            <person name="Probst A.J."/>
            <person name="Thomas B.C."/>
            <person name="Singh A."/>
            <person name="Wilkins M.J."/>
            <person name="Karaoz U."/>
            <person name="Brodie E.L."/>
            <person name="Williams K.H."/>
            <person name="Hubbard S.S."/>
            <person name="Banfield J.F."/>
        </authorList>
    </citation>
    <scope>NUCLEOTIDE SEQUENCE [LARGE SCALE GENOMIC DNA]</scope>
</reference>
<evidence type="ECO:0000256" key="4">
    <source>
        <dbReference type="ARBA" id="ARBA00022598"/>
    </source>
</evidence>
<dbReference type="PANTHER" id="PTHR43692">
    <property type="entry name" value="UDP-N-ACETYLMURAMOYLALANINE--D-GLUTAMATE LIGASE"/>
    <property type="match status" value="1"/>
</dbReference>
<dbReference type="GO" id="GO:0008360">
    <property type="term" value="P:regulation of cell shape"/>
    <property type="evidence" value="ECO:0007669"/>
    <property type="project" value="UniProtKB-KW"/>
</dbReference>
<dbReference type="Gene3D" id="3.40.1190.10">
    <property type="entry name" value="Mur-like, catalytic domain"/>
    <property type="match status" value="1"/>
</dbReference>
<evidence type="ECO:0000256" key="7">
    <source>
        <dbReference type="HAMAP-Rule" id="MF_00639"/>
    </source>
</evidence>
<evidence type="ECO:0000259" key="9">
    <source>
        <dbReference type="Pfam" id="PF08245"/>
    </source>
</evidence>
<gene>
    <name evidence="7" type="primary">murD</name>
    <name evidence="10" type="ORF">A2756_00140</name>
</gene>
<dbReference type="GO" id="GO:0071555">
    <property type="term" value="P:cell wall organization"/>
    <property type="evidence" value="ECO:0007669"/>
    <property type="project" value="UniProtKB-KW"/>
</dbReference>
<dbReference type="InterPro" id="IPR004101">
    <property type="entry name" value="Mur_ligase_C"/>
</dbReference>
<dbReference type="UniPathway" id="UPA00219"/>
<dbReference type="Proteomes" id="UP000177785">
    <property type="component" value="Unassembled WGS sequence"/>
</dbReference>
<dbReference type="HAMAP" id="MF_00639">
    <property type="entry name" value="MurD"/>
    <property type="match status" value="1"/>
</dbReference>
<dbReference type="SUPFAM" id="SSF53623">
    <property type="entry name" value="MurD-like peptide ligases, catalytic domain"/>
    <property type="match status" value="1"/>
</dbReference>
<feature type="binding site" evidence="7">
    <location>
        <begin position="92"/>
        <end position="98"/>
    </location>
    <ligand>
        <name>ATP</name>
        <dbReference type="ChEBI" id="CHEBI:30616"/>
    </ligand>
</feature>